<feature type="compositionally biased region" description="Low complexity" evidence="1">
    <location>
        <begin position="197"/>
        <end position="211"/>
    </location>
</feature>
<feature type="region of interest" description="Disordered" evidence="1">
    <location>
        <begin position="1"/>
        <end position="93"/>
    </location>
</feature>
<feature type="compositionally biased region" description="Low complexity" evidence="1">
    <location>
        <begin position="296"/>
        <end position="306"/>
    </location>
</feature>
<feature type="compositionally biased region" description="Basic residues" evidence="1">
    <location>
        <begin position="496"/>
        <end position="508"/>
    </location>
</feature>
<comment type="caution">
    <text evidence="2">The sequence shown here is derived from an EMBL/GenBank/DDBJ whole genome shotgun (WGS) entry which is preliminary data.</text>
</comment>
<accession>A0A9N8EPJ4</accession>
<reference evidence="2" key="1">
    <citation type="submission" date="2020-06" db="EMBL/GenBank/DDBJ databases">
        <authorList>
            <consortium name="Plant Systems Biology data submission"/>
        </authorList>
    </citation>
    <scope>NUCLEOTIDE SEQUENCE</scope>
    <source>
        <strain evidence="2">D6</strain>
    </source>
</reference>
<gene>
    <name evidence="2" type="ORF">SEMRO_1455_G274140.1</name>
</gene>
<feature type="compositionally biased region" description="Polar residues" evidence="1">
    <location>
        <begin position="32"/>
        <end position="44"/>
    </location>
</feature>
<feature type="region of interest" description="Disordered" evidence="1">
    <location>
        <begin position="192"/>
        <end position="604"/>
    </location>
</feature>
<feature type="compositionally biased region" description="Basic and acidic residues" evidence="1">
    <location>
        <begin position="775"/>
        <end position="799"/>
    </location>
</feature>
<feature type="compositionally biased region" description="Polar residues" evidence="1">
    <location>
        <begin position="543"/>
        <end position="571"/>
    </location>
</feature>
<feature type="compositionally biased region" description="Polar residues" evidence="1">
    <location>
        <begin position="318"/>
        <end position="337"/>
    </location>
</feature>
<feature type="compositionally biased region" description="Polar residues" evidence="1">
    <location>
        <begin position="422"/>
        <end position="444"/>
    </location>
</feature>
<feature type="compositionally biased region" description="Polar residues" evidence="1">
    <location>
        <begin position="581"/>
        <end position="601"/>
    </location>
</feature>
<evidence type="ECO:0000256" key="1">
    <source>
        <dbReference type="SAM" id="MobiDB-lite"/>
    </source>
</evidence>
<protein>
    <submittedName>
        <fullName evidence="2">Uncharacterized protein</fullName>
    </submittedName>
</protein>
<feature type="compositionally biased region" description="Basic residues" evidence="1">
    <location>
        <begin position="832"/>
        <end position="844"/>
    </location>
</feature>
<feature type="compositionally biased region" description="Basic and acidic residues" evidence="1">
    <location>
        <begin position="266"/>
        <end position="282"/>
    </location>
</feature>
<feature type="region of interest" description="Disordered" evidence="1">
    <location>
        <begin position="757"/>
        <end position="924"/>
    </location>
</feature>
<evidence type="ECO:0000313" key="2">
    <source>
        <dbReference type="EMBL" id="CAB9523779.1"/>
    </source>
</evidence>
<feature type="compositionally biased region" description="Basic and acidic residues" evidence="1">
    <location>
        <begin position="457"/>
        <end position="471"/>
    </location>
</feature>
<feature type="compositionally biased region" description="Basic residues" evidence="1">
    <location>
        <begin position="360"/>
        <end position="373"/>
    </location>
</feature>
<keyword evidence="3" id="KW-1185">Reference proteome</keyword>
<name>A0A9N8EPJ4_9STRA</name>
<feature type="compositionally biased region" description="Polar residues" evidence="1">
    <location>
        <begin position="763"/>
        <end position="773"/>
    </location>
</feature>
<evidence type="ECO:0000313" key="3">
    <source>
        <dbReference type="Proteomes" id="UP001153069"/>
    </source>
</evidence>
<sequence>MGCASSKAAIPQQTVPVEHTECTAPAEDVDVENQQQPLLSTTKGAATPAKRLGSSSPEALKEQRPKSRLPPNKSRIPPKRAQNSLPMSSEEAISISSSMIKPTKLHSAQSQEFTKHLETSLRARGLKQRVAKDVVSGVRNRTRQRGPSKRRAVLDYRQRVQITLQSDNASVHSKEVSTEVFNSSLRSIGMESTGHETAAATSTTQDQTNTAPNESTPRRRSRSKTGNSSSRSSSKQRQSRTSSSHHQSPAEKTRIPPNSSRSSKQRPTELPKIDVESAEPRPKRSGSVQRRKQSKRGSSSKSPSRSQRNKVDRIPDNQGASADVSSNEEGSQHTETPNNDKLDDTELDVSVVSTASSSQHVRRHQRKQSRKGSSKSPSTTRRTKTVDTSVNKKEGLPVGMSLAKESQHTAVPKLGASELLDASTSTNDTAHTSIREGSTSGSPNQRRRRTTLVTNQRPRERHDRMQDEKIVLSKYLASSIKTPDQKDSIAPSTSTKSRRHQQTRRKKTQPIMPENNPRISLGSKHGQGTDTSPQDGLDEAMPLSSSQATDTLVDIKTTSSRDSNGPFNASATLKPADEKSCNPSIEGPSQHSLGLPSQHSLGSYLPDVMKRDSVNSTVGFGPTDGDAADQSTRTARRSVLANLVSRMNPSKKNPPGFEGGIALADSEQVDLVDNPREAPHPQAMLTAFNQIITKPLLRKVPSNKTCNEEEDDEPHLKVDALSGHEGADRDSLMDSQSSIDPIVFKFDAADPSIAQFDPRKASENQNTHNSLSTIDRIHQRQTLRDRRTDVSRPHRRDGGLTESLHSSCSQVDALKAAQLSAERRSKDAGKEGHRRKSSRTRKSTRSADSSAMKDGSMKDISSATTSSNRSRDRRRRHTHMPSSPGKSPPTSPSANNLRHHELTNCTARSNEKEKNGACPQTGGT</sequence>
<feature type="compositionally biased region" description="Low complexity" evidence="1">
    <location>
        <begin position="224"/>
        <end position="247"/>
    </location>
</feature>
<dbReference type="Proteomes" id="UP001153069">
    <property type="component" value="Unassembled WGS sequence"/>
</dbReference>
<feature type="compositionally biased region" description="Basic and acidic residues" evidence="1">
    <location>
        <begin position="821"/>
        <end position="831"/>
    </location>
</feature>
<proteinExistence type="predicted"/>
<dbReference type="AlphaFoldDB" id="A0A9N8EPJ4"/>
<organism evidence="2 3">
    <name type="scientific">Seminavis robusta</name>
    <dbReference type="NCBI Taxonomy" id="568900"/>
    <lineage>
        <taxon>Eukaryota</taxon>
        <taxon>Sar</taxon>
        <taxon>Stramenopiles</taxon>
        <taxon>Ochrophyta</taxon>
        <taxon>Bacillariophyta</taxon>
        <taxon>Bacillariophyceae</taxon>
        <taxon>Bacillariophycidae</taxon>
        <taxon>Naviculales</taxon>
        <taxon>Naviculaceae</taxon>
        <taxon>Seminavis</taxon>
    </lineage>
</organism>
<dbReference type="EMBL" id="CAICTM010001453">
    <property type="protein sequence ID" value="CAB9523779.1"/>
    <property type="molecule type" value="Genomic_DNA"/>
</dbReference>